<evidence type="ECO:0000313" key="2">
    <source>
        <dbReference type="EMBL" id="GHI54903.1"/>
    </source>
</evidence>
<dbReference type="Proteomes" id="UP000646738">
    <property type="component" value="Unassembled WGS sequence"/>
</dbReference>
<dbReference type="EMBL" id="BNEA01000015">
    <property type="protein sequence ID" value="GHI54903.1"/>
    <property type="molecule type" value="Genomic_DNA"/>
</dbReference>
<proteinExistence type="predicted"/>
<feature type="region of interest" description="Disordered" evidence="1">
    <location>
        <begin position="1"/>
        <end position="115"/>
    </location>
</feature>
<protein>
    <submittedName>
        <fullName evidence="2">Uncharacterized protein</fullName>
    </submittedName>
</protein>
<gene>
    <name evidence="2" type="ORF">Srubr_47490</name>
</gene>
<keyword evidence="3" id="KW-1185">Reference proteome</keyword>
<sequence length="115" mass="12921">MRAVAAERWQCGRRRRPSPAFEYPRNGPGRTGAEPYSPELSEPRPLRYRIRPTGSGLRRPPPPQIPSCFTPVPVRTPASGSAPRNRRLSKLSAPPPHLRFRNLFDTLPRNTLSGT</sequence>
<reference evidence="3" key="1">
    <citation type="submission" date="2023-07" db="EMBL/GenBank/DDBJ databases">
        <title>Whole genome shotgun sequence of Streptomyces achromogenes subsp. rubradiris NBRC 14000.</title>
        <authorList>
            <person name="Komaki H."/>
            <person name="Tamura T."/>
        </authorList>
    </citation>
    <scope>NUCLEOTIDE SEQUENCE [LARGE SCALE GENOMIC DNA]</scope>
    <source>
        <strain evidence="3">NBRC 14000</strain>
    </source>
</reference>
<comment type="caution">
    <text evidence="2">The sequence shown here is derived from an EMBL/GenBank/DDBJ whole genome shotgun (WGS) entry which is preliminary data.</text>
</comment>
<organism evidence="2 3">
    <name type="scientific">Streptomyces rubradiris</name>
    <name type="common">Streptomyces achromogenes subsp. rubradiris</name>
    <dbReference type="NCBI Taxonomy" id="285531"/>
    <lineage>
        <taxon>Bacteria</taxon>
        <taxon>Bacillati</taxon>
        <taxon>Actinomycetota</taxon>
        <taxon>Actinomycetes</taxon>
        <taxon>Kitasatosporales</taxon>
        <taxon>Streptomycetaceae</taxon>
        <taxon>Streptomyces</taxon>
    </lineage>
</organism>
<accession>A0ABQ3RGC0</accession>
<name>A0ABQ3RGC0_STRRR</name>
<evidence type="ECO:0000313" key="3">
    <source>
        <dbReference type="Proteomes" id="UP000646738"/>
    </source>
</evidence>
<evidence type="ECO:0000256" key="1">
    <source>
        <dbReference type="SAM" id="MobiDB-lite"/>
    </source>
</evidence>